<feature type="region of interest" description="Disordered" evidence="1">
    <location>
        <begin position="26"/>
        <end position="55"/>
    </location>
</feature>
<keyword evidence="2" id="KW-1185">Reference proteome</keyword>
<sequence>MARGVAHILAPDEIPHTAQKSFDSFNEQGIMPSTSSDTAVDPPETPAVKKGSHIT</sequence>
<organism evidence="2 3">
    <name type="scientific">Plectus sambesii</name>
    <dbReference type="NCBI Taxonomy" id="2011161"/>
    <lineage>
        <taxon>Eukaryota</taxon>
        <taxon>Metazoa</taxon>
        <taxon>Ecdysozoa</taxon>
        <taxon>Nematoda</taxon>
        <taxon>Chromadorea</taxon>
        <taxon>Plectida</taxon>
        <taxon>Plectina</taxon>
        <taxon>Plectoidea</taxon>
        <taxon>Plectidae</taxon>
        <taxon>Plectus</taxon>
    </lineage>
</organism>
<feature type="compositionally biased region" description="Polar residues" evidence="1">
    <location>
        <begin position="26"/>
        <end position="38"/>
    </location>
</feature>
<accession>A0A914W1Z1</accession>
<dbReference type="AlphaFoldDB" id="A0A914W1Z1"/>
<proteinExistence type="predicted"/>
<reference evidence="3" key="1">
    <citation type="submission" date="2022-11" db="UniProtKB">
        <authorList>
            <consortium name="WormBaseParasite"/>
        </authorList>
    </citation>
    <scope>IDENTIFICATION</scope>
</reference>
<dbReference type="WBParaSite" id="PSAMB.scaffold286size59126.g4296.t1">
    <property type="protein sequence ID" value="PSAMB.scaffold286size59126.g4296.t1"/>
    <property type="gene ID" value="PSAMB.scaffold286size59126.g4296"/>
</dbReference>
<protein>
    <submittedName>
        <fullName evidence="3">Uncharacterized protein</fullName>
    </submittedName>
</protein>
<evidence type="ECO:0000313" key="3">
    <source>
        <dbReference type="WBParaSite" id="PSAMB.scaffold286size59126.g4296.t1"/>
    </source>
</evidence>
<dbReference type="Proteomes" id="UP000887566">
    <property type="component" value="Unplaced"/>
</dbReference>
<evidence type="ECO:0000256" key="1">
    <source>
        <dbReference type="SAM" id="MobiDB-lite"/>
    </source>
</evidence>
<name>A0A914W1Z1_9BILA</name>
<evidence type="ECO:0000313" key="2">
    <source>
        <dbReference type="Proteomes" id="UP000887566"/>
    </source>
</evidence>